<accession>A0A1W9KNW2</accession>
<evidence type="ECO:0000313" key="2">
    <source>
        <dbReference type="EMBL" id="OQW85833.1"/>
    </source>
</evidence>
<feature type="region of interest" description="Disordered" evidence="1">
    <location>
        <begin position="44"/>
        <end position="71"/>
    </location>
</feature>
<comment type="caution">
    <text evidence="2">The sequence shown here is derived from an EMBL/GenBank/DDBJ whole genome shotgun (WGS) entry which is preliminary data.</text>
</comment>
<dbReference type="AlphaFoldDB" id="A0A1W9KNW2"/>
<gene>
    <name evidence="2" type="ORF">BWK72_20235</name>
</gene>
<name>A0A1W9KNW2_9BURK</name>
<sequence length="71" mass="7736">MIDTPAPNDKKLPAMNSTSGAVMDKLSKASVPADEIRIFESAEMLPPMSEKSPEQVSDKAPEKLDVWEPAH</sequence>
<proteinExistence type="predicted"/>
<dbReference type="Proteomes" id="UP000192505">
    <property type="component" value="Unassembled WGS sequence"/>
</dbReference>
<evidence type="ECO:0000256" key="1">
    <source>
        <dbReference type="SAM" id="MobiDB-lite"/>
    </source>
</evidence>
<evidence type="ECO:0000313" key="3">
    <source>
        <dbReference type="Proteomes" id="UP000192505"/>
    </source>
</evidence>
<reference evidence="2 3" key="1">
    <citation type="submission" date="2017-01" db="EMBL/GenBank/DDBJ databases">
        <title>Novel large sulfur bacteria in the metagenomes of groundwater-fed chemosynthetic microbial mats in the Lake Huron basin.</title>
        <authorList>
            <person name="Sharrar A.M."/>
            <person name="Flood B.E."/>
            <person name="Bailey J.V."/>
            <person name="Jones D.S."/>
            <person name="Biddanda B."/>
            <person name="Ruberg S.A."/>
            <person name="Marcus D.N."/>
            <person name="Dick G.J."/>
        </authorList>
    </citation>
    <scope>NUCLEOTIDE SEQUENCE [LARGE SCALE GENOMIC DNA]</scope>
    <source>
        <strain evidence="2">A7</strain>
    </source>
</reference>
<organism evidence="2 3">
    <name type="scientific">Rhodoferax ferrireducens</name>
    <dbReference type="NCBI Taxonomy" id="192843"/>
    <lineage>
        <taxon>Bacteria</taxon>
        <taxon>Pseudomonadati</taxon>
        <taxon>Pseudomonadota</taxon>
        <taxon>Betaproteobacteria</taxon>
        <taxon>Burkholderiales</taxon>
        <taxon>Comamonadaceae</taxon>
        <taxon>Rhodoferax</taxon>
    </lineage>
</organism>
<dbReference type="EMBL" id="MTEI01000032">
    <property type="protein sequence ID" value="OQW85833.1"/>
    <property type="molecule type" value="Genomic_DNA"/>
</dbReference>
<protein>
    <submittedName>
        <fullName evidence="2">Uncharacterized protein</fullName>
    </submittedName>
</protein>
<feature type="compositionally biased region" description="Basic and acidic residues" evidence="1">
    <location>
        <begin position="51"/>
        <end position="71"/>
    </location>
</feature>